<dbReference type="SUPFAM" id="SSF56112">
    <property type="entry name" value="Protein kinase-like (PK-like)"/>
    <property type="match status" value="1"/>
</dbReference>
<name>A0A9N9EM01_9GLOM</name>
<dbReference type="InterPro" id="IPR011009">
    <property type="entry name" value="Kinase-like_dom_sf"/>
</dbReference>
<dbReference type="OrthoDB" id="2384430at2759"/>
<gene>
    <name evidence="4" type="ORF">DERYTH_LOCUS11999</name>
</gene>
<comment type="similarity">
    <text evidence="1">Belongs to the sel-1 family.</text>
</comment>
<dbReference type="InterPro" id="IPR006597">
    <property type="entry name" value="Sel1-like"/>
</dbReference>
<dbReference type="Gene3D" id="3.30.200.20">
    <property type="entry name" value="Phosphorylase Kinase, domain 1"/>
    <property type="match status" value="1"/>
</dbReference>
<accession>A0A9N9EM01</accession>
<evidence type="ECO:0000259" key="3">
    <source>
        <dbReference type="Pfam" id="PF07714"/>
    </source>
</evidence>
<feature type="compositionally biased region" description="Basic and acidic residues" evidence="2">
    <location>
        <begin position="784"/>
        <end position="805"/>
    </location>
</feature>
<dbReference type="Pfam" id="PF08238">
    <property type="entry name" value="Sel1"/>
    <property type="match status" value="4"/>
</dbReference>
<organism evidence="4 5">
    <name type="scientific">Dentiscutata erythropus</name>
    <dbReference type="NCBI Taxonomy" id="1348616"/>
    <lineage>
        <taxon>Eukaryota</taxon>
        <taxon>Fungi</taxon>
        <taxon>Fungi incertae sedis</taxon>
        <taxon>Mucoromycota</taxon>
        <taxon>Glomeromycotina</taxon>
        <taxon>Glomeromycetes</taxon>
        <taxon>Diversisporales</taxon>
        <taxon>Gigasporaceae</taxon>
        <taxon>Dentiscutata</taxon>
    </lineage>
</organism>
<dbReference type="InterPro" id="IPR050767">
    <property type="entry name" value="Sel1_AlgK"/>
</dbReference>
<evidence type="ECO:0000256" key="2">
    <source>
        <dbReference type="SAM" id="MobiDB-lite"/>
    </source>
</evidence>
<dbReference type="InterPro" id="IPR011990">
    <property type="entry name" value="TPR-like_helical_dom_sf"/>
</dbReference>
<comment type="caution">
    <text evidence="4">The sequence shown here is derived from an EMBL/GenBank/DDBJ whole genome shotgun (WGS) entry which is preliminary data.</text>
</comment>
<evidence type="ECO:0000313" key="5">
    <source>
        <dbReference type="Proteomes" id="UP000789405"/>
    </source>
</evidence>
<evidence type="ECO:0000256" key="1">
    <source>
        <dbReference type="ARBA" id="ARBA00038101"/>
    </source>
</evidence>
<reference evidence="4" key="1">
    <citation type="submission" date="2021-06" db="EMBL/GenBank/DDBJ databases">
        <authorList>
            <person name="Kallberg Y."/>
            <person name="Tangrot J."/>
            <person name="Rosling A."/>
        </authorList>
    </citation>
    <scope>NUCLEOTIDE SEQUENCE</scope>
    <source>
        <strain evidence="4">MA453B</strain>
    </source>
</reference>
<dbReference type="GO" id="GO:0004672">
    <property type="term" value="F:protein kinase activity"/>
    <property type="evidence" value="ECO:0007669"/>
    <property type="project" value="InterPro"/>
</dbReference>
<dbReference type="PANTHER" id="PTHR11102:SF160">
    <property type="entry name" value="ERAD-ASSOCIATED E3 UBIQUITIN-PROTEIN LIGASE COMPONENT HRD3"/>
    <property type="match status" value="1"/>
</dbReference>
<dbReference type="Gene3D" id="1.25.40.10">
    <property type="entry name" value="Tetratricopeptide repeat domain"/>
    <property type="match status" value="1"/>
</dbReference>
<sequence length="805" mass="93281">TVLEELKVIRLSLIDDQKAFHEKWIERKIIEGKLNEHNIDEFEDYKRINGGATSKVYRARFKSTKNTCALKYIESNNHTNKELVNELDHMLSIKSHKNIIKLHGVTYEVDRRDPNDPASLLAKIRDGLREKPIDDTPHEYVTIYTRCWKSMQDDRPSIEEVAMAFEDFVVQDIAKDDSFVIHDISEFEEFIKNSFENININIKLNAAVVGQDEMSLFFISQNDKTNEEVFQWLLANNNHLKNTCLLGLFYRWNIGTAENNIAVLVDAANKGDAIAQYFVGKCYETGWGIKKNTKKAIEWYAEAVKNNCAAAECVVGEYYYKQKKYNKAFYWLKRAAERKNYKALDTLGLCYKRGQGTDTNAVEGFKSFEKAALWGLPTSQYELGNCYEYGIGTKINLDQALYWYQKATEANPNYLTHLKRVNKKKKNSKITISAPESNIFDRIKYFVSVVTVDDKSKDCNGVNRSNETEGWINISESMSVHSTIFQKPSDTVYTEAEKLFSLLKKRKDSIDRILKSQLVYAIGPDFQNDYSKPYIACWAARPLDKTIMKKISSLFDDKFGVVYHLVNAEDISRVETDDKKEFQNFNITIGIWAKVGLDSYTSENTLEFKIYLKNCGVSRFLSEKCQFLENFICYYLDSFKVSVSPISKGRSNIMMMHEHRPQKKNNNEWNLDVDICEADGVLWSYQFISNDAQGRNRETIPMDKIYFGHWYIKNEGGFRITITQELGCKDKQNFFTKIFSSTPKLLQQYPNLVHKLEISFNKISNFNDDFIELTKSVHSAPNHTPEDKQPPKQKNNTEFKRQLSS</sequence>
<dbReference type="EMBL" id="CAJVPY010007693">
    <property type="protein sequence ID" value="CAG8684288.1"/>
    <property type="molecule type" value="Genomic_DNA"/>
</dbReference>
<feature type="non-terminal residue" evidence="4">
    <location>
        <position position="1"/>
    </location>
</feature>
<proteinExistence type="inferred from homology"/>
<keyword evidence="5" id="KW-1185">Reference proteome</keyword>
<dbReference type="InterPro" id="IPR001245">
    <property type="entry name" value="Ser-Thr/Tyr_kinase_cat_dom"/>
</dbReference>
<dbReference type="Proteomes" id="UP000789405">
    <property type="component" value="Unassembled WGS sequence"/>
</dbReference>
<dbReference type="SUPFAM" id="SSF81901">
    <property type="entry name" value="HCP-like"/>
    <property type="match status" value="1"/>
</dbReference>
<evidence type="ECO:0000313" key="4">
    <source>
        <dbReference type="EMBL" id="CAG8684288.1"/>
    </source>
</evidence>
<dbReference type="SMART" id="SM00671">
    <property type="entry name" value="SEL1"/>
    <property type="match status" value="4"/>
</dbReference>
<feature type="region of interest" description="Disordered" evidence="2">
    <location>
        <begin position="778"/>
        <end position="805"/>
    </location>
</feature>
<feature type="domain" description="Serine-threonine/tyrosine-protein kinase catalytic" evidence="3">
    <location>
        <begin position="46"/>
        <end position="108"/>
    </location>
</feature>
<dbReference type="Pfam" id="PF07714">
    <property type="entry name" value="PK_Tyr_Ser-Thr"/>
    <property type="match status" value="1"/>
</dbReference>
<dbReference type="PANTHER" id="PTHR11102">
    <property type="entry name" value="SEL-1-LIKE PROTEIN"/>
    <property type="match status" value="1"/>
</dbReference>
<dbReference type="AlphaFoldDB" id="A0A9N9EM01"/>
<protein>
    <submittedName>
        <fullName evidence="4">25664_t:CDS:1</fullName>
    </submittedName>
</protein>